<reference evidence="3" key="1">
    <citation type="journal article" date="2020" name="Appl. Environ. Microbiol.">
        <title>Diazotrophic Anaeromyxobacter Isolates from Soils.</title>
        <authorList>
            <person name="Masuda Y."/>
            <person name="Yamanaka H."/>
            <person name="Xu Z.X."/>
            <person name="Shiratori Y."/>
            <person name="Aono T."/>
            <person name="Amachi S."/>
            <person name="Senoo K."/>
            <person name="Itoh H."/>
        </authorList>
    </citation>
    <scope>NUCLEOTIDE SEQUENCE [LARGE SCALE GENOMIC DNA]</scope>
    <source>
        <strain evidence="3">R267</strain>
    </source>
</reference>
<dbReference type="AlphaFoldDB" id="A0A7I9VLX5"/>
<sequence length="156" mass="16559">MKHALDELTAYLDGALAPAERAAVEAHLAACGECRAARDRLAGALAALARLPAAPAPSAAFEQRFYARLAAERGARGARPGLRDWLTWRWAAPALATAAAATLLVVTTSRQRSHERALAEHLDLLESYEVVASVGAVETSEDAEVVAHLDELEGRP</sequence>
<dbReference type="InterPro" id="IPR027383">
    <property type="entry name" value="Znf_put"/>
</dbReference>
<dbReference type="Gene3D" id="1.10.10.1320">
    <property type="entry name" value="Anti-sigma factor, zinc-finger domain"/>
    <property type="match status" value="1"/>
</dbReference>
<accession>A0A7I9VLX5</accession>
<dbReference type="InterPro" id="IPR041916">
    <property type="entry name" value="Anti_sigma_zinc_sf"/>
</dbReference>
<dbReference type="Proteomes" id="UP000503640">
    <property type="component" value="Unassembled WGS sequence"/>
</dbReference>
<gene>
    <name evidence="2" type="ORF">AMYX_21450</name>
</gene>
<evidence type="ECO:0000259" key="1">
    <source>
        <dbReference type="Pfam" id="PF13490"/>
    </source>
</evidence>
<keyword evidence="3" id="KW-1185">Reference proteome</keyword>
<dbReference type="Pfam" id="PF13490">
    <property type="entry name" value="zf-HC2"/>
    <property type="match status" value="1"/>
</dbReference>
<evidence type="ECO:0000313" key="2">
    <source>
        <dbReference type="EMBL" id="GEJ57404.1"/>
    </source>
</evidence>
<name>A0A7I9VLX5_9BACT</name>
<comment type="caution">
    <text evidence="2">The sequence shown here is derived from an EMBL/GenBank/DDBJ whole genome shotgun (WGS) entry which is preliminary data.</text>
</comment>
<protein>
    <recommendedName>
        <fullName evidence="1">Putative zinc-finger domain-containing protein</fullName>
    </recommendedName>
</protein>
<dbReference type="EMBL" id="BJTG01000004">
    <property type="protein sequence ID" value="GEJ57404.1"/>
    <property type="molecule type" value="Genomic_DNA"/>
</dbReference>
<feature type="domain" description="Putative zinc-finger" evidence="1">
    <location>
        <begin position="3"/>
        <end position="35"/>
    </location>
</feature>
<organism evidence="2 3">
    <name type="scientific">Anaeromyxobacter diazotrophicus</name>
    <dbReference type="NCBI Taxonomy" id="2590199"/>
    <lineage>
        <taxon>Bacteria</taxon>
        <taxon>Pseudomonadati</taxon>
        <taxon>Myxococcota</taxon>
        <taxon>Myxococcia</taxon>
        <taxon>Myxococcales</taxon>
        <taxon>Cystobacterineae</taxon>
        <taxon>Anaeromyxobacteraceae</taxon>
        <taxon>Anaeromyxobacter</taxon>
    </lineage>
</organism>
<dbReference type="RefSeq" id="WP_176064874.1">
    <property type="nucleotide sequence ID" value="NZ_BJTG01000004.1"/>
</dbReference>
<evidence type="ECO:0000313" key="3">
    <source>
        <dbReference type="Proteomes" id="UP000503640"/>
    </source>
</evidence>
<proteinExistence type="predicted"/>